<proteinExistence type="predicted"/>
<dbReference type="Pfam" id="PF26162">
    <property type="entry name" value="YwzD"/>
    <property type="match status" value="1"/>
</dbReference>
<protein>
    <submittedName>
        <fullName evidence="1">Uncharacterized protein</fullName>
    </submittedName>
</protein>
<keyword evidence="2" id="KW-1185">Reference proteome</keyword>
<dbReference type="EMBL" id="VLKZ01000001">
    <property type="protein sequence ID" value="TWI59917.1"/>
    <property type="molecule type" value="Genomic_DNA"/>
</dbReference>
<evidence type="ECO:0000313" key="1">
    <source>
        <dbReference type="EMBL" id="TWI59917.1"/>
    </source>
</evidence>
<evidence type="ECO:0000313" key="2">
    <source>
        <dbReference type="Proteomes" id="UP000315711"/>
    </source>
</evidence>
<gene>
    <name evidence="1" type="ORF">IQ10_00340</name>
</gene>
<dbReference type="Proteomes" id="UP000315711">
    <property type="component" value="Unassembled WGS sequence"/>
</dbReference>
<name>A0A562QT92_9BACI</name>
<reference evidence="1 2" key="1">
    <citation type="journal article" date="2015" name="Stand. Genomic Sci.">
        <title>Genomic Encyclopedia of Bacterial and Archaeal Type Strains, Phase III: the genomes of soil and plant-associated and newly described type strains.</title>
        <authorList>
            <person name="Whitman W.B."/>
            <person name="Woyke T."/>
            <person name="Klenk H.P."/>
            <person name="Zhou Y."/>
            <person name="Lilburn T.G."/>
            <person name="Beck B.J."/>
            <person name="De Vos P."/>
            <person name="Vandamme P."/>
            <person name="Eisen J.A."/>
            <person name="Garrity G."/>
            <person name="Hugenholtz P."/>
            <person name="Kyrpides N.C."/>
        </authorList>
    </citation>
    <scope>NUCLEOTIDE SEQUENCE [LARGE SCALE GENOMIC DNA]</scope>
    <source>
        <strain evidence="1 2">CGMCC 1.10116</strain>
    </source>
</reference>
<accession>A0A562QT92</accession>
<dbReference type="RefSeq" id="WP_158639960.1">
    <property type="nucleotide sequence ID" value="NZ_VLKZ01000001.1"/>
</dbReference>
<sequence>MKKVGNFTEQELLEILQGVYEKGMNESATVDAKELVLEIAKNLQPYVMTNATTEKV</sequence>
<dbReference type="AlphaFoldDB" id="A0A562QT92"/>
<organism evidence="1 2">
    <name type="scientific">Halalkalibacter nanhaiisediminis</name>
    <dbReference type="NCBI Taxonomy" id="688079"/>
    <lineage>
        <taxon>Bacteria</taxon>
        <taxon>Bacillati</taxon>
        <taxon>Bacillota</taxon>
        <taxon>Bacilli</taxon>
        <taxon>Bacillales</taxon>
        <taxon>Bacillaceae</taxon>
        <taxon>Halalkalibacter</taxon>
    </lineage>
</organism>
<dbReference type="InterPro" id="IPR058930">
    <property type="entry name" value="YwzD"/>
</dbReference>
<comment type="caution">
    <text evidence="1">The sequence shown here is derived from an EMBL/GenBank/DDBJ whole genome shotgun (WGS) entry which is preliminary data.</text>
</comment>